<keyword evidence="2" id="KW-1185">Reference proteome</keyword>
<sequence length="155" mass="17241">MTIAMRMNINRKNPISSTISGSLIANYTHADYRIGTAADCITLTIDQYSESLAQFLVTLNQSCAAIISAYNPYSQLVSDEENVVAHESLRHFLTYHAYQGIESVHTDPAGVWPAEKSFFIPGIDIHSAKSLGQLFNQNAIVWVDRDAIPRLVLLR</sequence>
<reference evidence="2" key="1">
    <citation type="submission" date="2016-10" db="EMBL/GenBank/DDBJ databases">
        <authorList>
            <person name="Varghese N."/>
            <person name="Submissions S."/>
        </authorList>
    </citation>
    <scope>NUCLEOTIDE SEQUENCE [LARGE SCALE GENOMIC DNA]</scope>
    <source>
        <strain evidence="2">Nm76</strain>
    </source>
</reference>
<organism evidence="1 2">
    <name type="scientific">Nitrosomonas oligotropha</name>
    <dbReference type="NCBI Taxonomy" id="42354"/>
    <lineage>
        <taxon>Bacteria</taxon>
        <taxon>Pseudomonadati</taxon>
        <taxon>Pseudomonadota</taxon>
        <taxon>Betaproteobacteria</taxon>
        <taxon>Nitrosomonadales</taxon>
        <taxon>Nitrosomonadaceae</taxon>
        <taxon>Nitrosomonas</taxon>
    </lineage>
</organism>
<dbReference type="STRING" id="42354.SAMN05216333_101237"/>
<name>A0A1H8JKM7_9PROT</name>
<dbReference type="Pfam" id="PF11697">
    <property type="entry name" value="DUF3293"/>
    <property type="match status" value="1"/>
</dbReference>
<dbReference type="Proteomes" id="UP000198814">
    <property type="component" value="Unassembled WGS sequence"/>
</dbReference>
<evidence type="ECO:0000313" key="1">
    <source>
        <dbReference type="EMBL" id="SEN81354.1"/>
    </source>
</evidence>
<dbReference type="InterPro" id="IPR021710">
    <property type="entry name" value="DUF3293"/>
</dbReference>
<dbReference type="AlphaFoldDB" id="A0A1H8JKM7"/>
<dbReference type="RefSeq" id="WP_256206044.1">
    <property type="nucleotide sequence ID" value="NZ_FNOE01000001.1"/>
</dbReference>
<gene>
    <name evidence="1" type="ORF">SAMN05216333_101237</name>
</gene>
<dbReference type="EMBL" id="FODO01000001">
    <property type="protein sequence ID" value="SEN81354.1"/>
    <property type="molecule type" value="Genomic_DNA"/>
</dbReference>
<evidence type="ECO:0000313" key="2">
    <source>
        <dbReference type="Proteomes" id="UP000198814"/>
    </source>
</evidence>
<proteinExistence type="predicted"/>
<evidence type="ECO:0008006" key="3">
    <source>
        <dbReference type="Google" id="ProtNLM"/>
    </source>
</evidence>
<protein>
    <recommendedName>
        <fullName evidence="3">DUF3293 domain-containing protein</fullName>
    </recommendedName>
</protein>
<accession>A0A1H8JKM7</accession>